<organism evidence="2 3">
    <name type="scientific">Streptomyces inusitatus</name>
    <dbReference type="NCBI Taxonomy" id="68221"/>
    <lineage>
        <taxon>Bacteria</taxon>
        <taxon>Bacillati</taxon>
        <taxon>Actinomycetota</taxon>
        <taxon>Actinomycetes</taxon>
        <taxon>Kitasatosporales</taxon>
        <taxon>Streptomycetaceae</taxon>
        <taxon>Streptomyces</taxon>
    </lineage>
</organism>
<keyword evidence="3" id="KW-1185">Reference proteome</keyword>
<dbReference type="EMBL" id="BMWG01000007">
    <property type="protein sequence ID" value="GGZ32472.1"/>
    <property type="molecule type" value="Genomic_DNA"/>
</dbReference>
<accession>A0A918Q6B6</accession>
<comment type="caution">
    <text evidence="2">The sequence shown here is derived from an EMBL/GenBank/DDBJ whole genome shotgun (WGS) entry which is preliminary data.</text>
</comment>
<proteinExistence type="predicted"/>
<keyword evidence="1" id="KW-1133">Transmembrane helix</keyword>
<feature type="transmembrane region" description="Helical" evidence="1">
    <location>
        <begin position="92"/>
        <end position="113"/>
    </location>
</feature>
<protein>
    <submittedName>
        <fullName evidence="2">Uncharacterized protein</fullName>
    </submittedName>
</protein>
<keyword evidence="1" id="KW-0812">Transmembrane</keyword>
<gene>
    <name evidence="2" type="ORF">GCM10010387_28140</name>
</gene>
<sequence>MKAMTVNRPGRALGTVARIGLAFVPALLAALPLTFNGAQHTLGALGRAELAEGASPSLGWGLTLLGAAALPFVAGAVVLAVGRAKGLSRSRIGTVCATAVLGCGLFACLVAMVSSV</sequence>
<evidence type="ECO:0000313" key="2">
    <source>
        <dbReference type="EMBL" id="GGZ32472.1"/>
    </source>
</evidence>
<evidence type="ECO:0000256" key="1">
    <source>
        <dbReference type="SAM" id="Phobius"/>
    </source>
</evidence>
<dbReference type="AlphaFoldDB" id="A0A918Q6B6"/>
<dbReference type="Proteomes" id="UP000630936">
    <property type="component" value="Unassembled WGS sequence"/>
</dbReference>
<keyword evidence="1" id="KW-0472">Membrane</keyword>
<feature type="transmembrane region" description="Helical" evidence="1">
    <location>
        <begin position="58"/>
        <end position="80"/>
    </location>
</feature>
<reference evidence="2" key="2">
    <citation type="submission" date="2020-09" db="EMBL/GenBank/DDBJ databases">
        <authorList>
            <person name="Sun Q."/>
            <person name="Ohkuma M."/>
        </authorList>
    </citation>
    <scope>NUCLEOTIDE SEQUENCE</scope>
    <source>
        <strain evidence="2">JCM 4988</strain>
    </source>
</reference>
<evidence type="ECO:0000313" key="3">
    <source>
        <dbReference type="Proteomes" id="UP000630936"/>
    </source>
</evidence>
<name>A0A918Q6B6_9ACTN</name>
<reference evidence="2" key="1">
    <citation type="journal article" date="2014" name="Int. J. Syst. Evol. Microbiol.">
        <title>Complete genome sequence of Corynebacterium casei LMG S-19264T (=DSM 44701T), isolated from a smear-ripened cheese.</title>
        <authorList>
            <consortium name="US DOE Joint Genome Institute (JGI-PGF)"/>
            <person name="Walter F."/>
            <person name="Albersmeier A."/>
            <person name="Kalinowski J."/>
            <person name="Ruckert C."/>
        </authorList>
    </citation>
    <scope>NUCLEOTIDE SEQUENCE</scope>
    <source>
        <strain evidence="2">JCM 4988</strain>
    </source>
</reference>